<dbReference type="Gene3D" id="1.10.510.10">
    <property type="entry name" value="Transferase(Phosphotransferase) domain 1"/>
    <property type="match status" value="1"/>
</dbReference>
<reference evidence="8 9" key="1">
    <citation type="submission" date="2022-01" db="EMBL/GenBank/DDBJ databases">
        <authorList>
            <person name="Xiong W."/>
            <person name="Schranz E."/>
        </authorList>
    </citation>
    <scope>NUCLEOTIDE SEQUENCE [LARGE SCALE GENOMIC DNA]</scope>
</reference>
<dbReference type="PROSITE" id="PS50011">
    <property type="entry name" value="PROTEIN_KINASE_DOM"/>
    <property type="match status" value="1"/>
</dbReference>
<dbReference type="InterPro" id="IPR011009">
    <property type="entry name" value="Kinase-like_dom_sf"/>
</dbReference>
<evidence type="ECO:0000256" key="1">
    <source>
        <dbReference type="ARBA" id="ARBA00005527"/>
    </source>
</evidence>
<dbReference type="PANTHER" id="PTHR24057">
    <property type="entry name" value="GLYCOGEN SYNTHASE KINASE-3 ALPHA"/>
    <property type="match status" value="1"/>
</dbReference>
<sequence length="207" mass="23257">MCRSGVSPGGSRGFCLIFPPPTFSSNHIRISPLFENSPSSRDHIDEVKVHHALLTVRCWCGASALKKRASTTTLWAKSWSKLLQQRSGTNQVRIMNLRLQNLEILYKSGTYYEPQIFRAVAYTSRLKIYWYASLHIGVCHMDIKPQNLLVNPHTDEVKLCEFGSATVLVKGEPNISYICSSLFFLGESGVGQVVEIINNLVKKLKDV</sequence>
<keyword evidence="2" id="KW-0723">Serine/threonine-protein kinase</keyword>
<dbReference type="Proteomes" id="UP001157418">
    <property type="component" value="Unassembled WGS sequence"/>
</dbReference>
<keyword evidence="6" id="KW-0067">ATP-binding</keyword>
<evidence type="ECO:0000256" key="4">
    <source>
        <dbReference type="ARBA" id="ARBA00022741"/>
    </source>
</evidence>
<accession>A0AAU9N2I3</accession>
<dbReference type="InterPro" id="IPR000719">
    <property type="entry name" value="Prot_kinase_dom"/>
</dbReference>
<dbReference type="GO" id="GO:0005524">
    <property type="term" value="F:ATP binding"/>
    <property type="evidence" value="ECO:0007669"/>
    <property type="project" value="UniProtKB-KW"/>
</dbReference>
<dbReference type="PROSITE" id="PS00108">
    <property type="entry name" value="PROTEIN_KINASE_ST"/>
    <property type="match status" value="1"/>
</dbReference>
<evidence type="ECO:0000256" key="2">
    <source>
        <dbReference type="ARBA" id="ARBA00022527"/>
    </source>
</evidence>
<evidence type="ECO:0000259" key="7">
    <source>
        <dbReference type="PROSITE" id="PS50011"/>
    </source>
</evidence>
<dbReference type="Pfam" id="PF00069">
    <property type="entry name" value="Pkinase"/>
    <property type="match status" value="1"/>
</dbReference>
<dbReference type="AlphaFoldDB" id="A0AAU9N2I3"/>
<proteinExistence type="inferred from homology"/>
<gene>
    <name evidence="8" type="ORF">LVIROSA_LOCUS20151</name>
</gene>
<keyword evidence="4" id="KW-0547">Nucleotide-binding</keyword>
<keyword evidence="5" id="KW-0418">Kinase</keyword>
<evidence type="ECO:0000313" key="8">
    <source>
        <dbReference type="EMBL" id="CAH1433566.1"/>
    </source>
</evidence>
<protein>
    <recommendedName>
        <fullName evidence="7">Protein kinase domain-containing protein</fullName>
    </recommendedName>
</protein>
<keyword evidence="9" id="KW-1185">Reference proteome</keyword>
<dbReference type="GO" id="GO:0004674">
    <property type="term" value="F:protein serine/threonine kinase activity"/>
    <property type="evidence" value="ECO:0007669"/>
    <property type="project" value="UniProtKB-KW"/>
</dbReference>
<feature type="domain" description="Protein kinase" evidence="7">
    <location>
        <begin position="1"/>
        <end position="207"/>
    </location>
</feature>
<comment type="similarity">
    <text evidence="1">Belongs to the protein kinase superfamily. CMGC Ser/Thr protein kinase family. GSK-3 subfamily.</text>
</comment>
<name>A0AAU9N2I3_9ASTR</name>
<dbReference type="PANTHER" id="PTHR24057:SF0">
    <property type="entry name" value="PROTEIN KINASE SHAGGY-RELATED"/>
    <property type="match status" value="1"/>
</dbReference>
<dbReference type="EMBL" id="CAKMRJ010003334">
    <property type="protein sequence ID" value="CAH1433566.1"/>
    <property type="molecule type" value="Genomic_DNA"/>
</dbReference>
<organism evidence="8 9">
    <name type="scientific">Lactuca virosa</name>
    <dbReference type="NCBI Taxonomy" id="75947"/>
    <lineage>
        <taxon>Eukaryota</taxon>
        <taxon>Viridiplantae</taxon>
        <taxon>Streptophyta</taxon>
        <taxon>Embryophyta</taxon>
        <taxon>Tracheophyta</taxon>
        <taxon>Spermatophyta</taxon>
        <taxon>Magnoliopsida</taxon>
        <taxon>eudicotyledons</taxon>
        <taxon>Gunneridae</taxon>
        <taxon>Pentapetalae</taxon>
        <taxon>asterids</taxon>
        <taxon>campanulids</taxon>
        <taxon>Asterales</taxon>
        <taxon>Asteraceae</taxon>
        <taxon>Cichorioideae</taxon>
        <taxon>Cichorieae</taxon>
        <taxon>Lactucinae</taxon>
        <taxon>Lactuca</taxon>
    </lineage>
</organism>
<evidence type="ECO:0000313" key="9">
    <source>
        <dbReference type="Proteomes" id="UP001157418"/>
    </source>
</evidence>
<evidence type="ECO:0000256" key="5">
    <source>
        <dbReference type="ARBA" id="ARBA00022777"/>
    </source>
</evidence>
<dbReference type="GO" id="GO:0007165">
    <property type="term" value="P:signal transduction"/>
    <property type="evidence" value="ECO:0007669"/>
    <property type="project" value="TreeGrafter"/>
</dbReference>
<evidence type="ECO:0000256" key="6">
    <source>
        <dbReference type="ARBA" id="ARBA00022840"/>
    </source>
</evidence>
<dbReference type="GO" id="GO:0005737">
    <property type="term" value="C:cytoplasm"/>
    <property type="evidence" value="ECO:0007669"/>
    <property type="project" value="TreeGrafter"/>
</dbReference>
<evidence type="ECO:0000256" key="3">
    <source>
        <dbReference type="ARBA" id="ARBA00022679"/>
    </source>
</evidence>
<dbReference type="SUPFAM" id="SSF56112">
    <property type="entry name" value="Protein kinase-like (PK-like)"/>
    <property type="match status" value="1"/>
</dbReference>
<dbReference type="GO" id="GO:0030154">
    <property type="term" value="P:cell differentiation"/>
    <property type="evidence" value="ECO:0007669"/>
    <property type="project" value="TreeGrafter"/>
</dbReference>
<dbReference type="InterPro" id="IPR008271">
    <property type="entry name" value="Ser/Thr_kinase_AS"/>
</dbReference>
<keyword evidence="3" id="KW-0808">Transferase</keyword>
<dbReference type="InterPro" id="IPR050591">
    <property type="entry name" value="GSK-3"/>
</dbReference>
<comment type="caution">
    <text evidence="8">The sequence shown here is derived from an EMBL/GenBank/DDBJ whole genome shotgun (WGS) entry which is preliminary data.</text>
</comment>
<dbReference type="GO" id="GO:0005634">
    <property type="term" value="C:nucleus"/>
    <property type="evidence" value="ECO:0007669"/>
    <property type="project" value="TreeGrafter"/>
</dbReference>